<gene>
    <name evidence="1" type="ORF">FIV42_02090</name>
</gene>
<organism evidence="1 2">
    <name type="scientific">Persicimonas caeni</name>
    <dbReference type="NCBI Taxonomy" id="2292766"/>
    <lineage>
        <taxon>Bacteria</taxon>
        <taxon>Deltaproteobacteria</taxon>
        <taxon>Bradymonadales</taxon>
        <taxon>Bradymonadaceae</taxon>
        <taxon>Persicimonas</taxon>
    </lineage>
</organism>
<accession>A0A4Y6PMU5</accession>
<name>A0A4Y6PMU5_PERCE</name>
<protein>
    <submittedName>
        <fullName evidence="1">Uncharacterized protein</fullName>
    </submittedName>
</protein>
<keyword evidence="2" id="KW-1185">Reference proteome</keyword>
<sequence>MTKFPSLETMNPYEWVEAMRVFREELVDDAASILDVRTRPVHAAPALQELLDRYQRLDTNAQFSEEMADGEHTIEVRDFDDALVFWVYPTQEYESLVYTRYDYWWFDHRGLGPRTRRRHEIHCAAIMRVVELLPWANDDDLLELAAIEMGSRAGE</sequence>
<proteinExistence type="predicted"/>
<evidence type="ECO:0000313" key="1">
    <source>
        <dbReference type="EMBL" id="QDG49570.1"/>
    </source>
</evidence>
<dbReference type="AlphaFoldDB" id="A0A4Y6PMU5"/>
<dbReference type="OrthoDB" id="9984566at2"/>
<accession>A0A5B8XZS6</accession>
<evidence type="ECO:0000313" key="2">
    <source>
        <dbReference type="Proteomes" id="UP000315995"/>
    </source>
</evidence>
<dbReference type="RefSeq" id="WP_141196067.1">
    <property type="nucleotide sequence ID" value="NZ_CP041186.1"/>
</dbReference>
<dbReference type="Proteomes" id="UP000315995">
    <property type="component" value="Chromosome"/>
</dbReference>
<reference evidence="1 2" key="1">
    <citation type="submission" date="2019-06" db="EMBL/GenBank/DDBJ databases">
        <title>Persicimonas caeni gen. nov., sp. nov., a predatory bacterium isolated from solar saltern.</title>
        <authorList>
            <person name="Wang S."/>
        </authorList>
    </citation>
    <scope>NUCLEOTIDE SEQUENCE [LARGE SCALE GENOMIC DNA]</scope>
    <source>
        <strain evidence="1 2">YN101</strain>
    </source>
</reference>
<dbReference type="EMBL" id="CP041186">
    <property type="protein sequence ID" value="QDG49570.1"/>
    <property type="molecule type" value="Genomic_DNA"/>
</dbReference>